<dbReference type="GO" id="GO:0033744">
    <property type="term" value="F:L-methionine:thioredoxin-disulfide S-oxidoreductase activity"/>
    <property type="evidence" value="ECO:0007669"/>
    <property type="project" value="RHEA"/>
</dbReference>
<accession>W0DHM5</accession>
<comment type="catalytic activity">
    <reaction evidence="3 4">
        <text>[thioredoxin]-disulfide + L-methionine + H2O = L-methionine (S)-S-oxide + [thioredoxin]-dithiol</text>
        <dbReference type="Rhea" id="RHEA:19993"/>
        <dbReference type="Rhea" id="RHEA-COMP:10698"/>
        <dbReference type="Rhea" id="RHEA-COMP:10700"/>
        <dbReference type="ChEBI" id="CHEBI:15377"/>
        <dbReference type="ChEBI" id="CHEBI:29950"/>
        <dbReference type="ChEBI" id="CHEBI:50058"/>
        <dbReference type="ChEBI" id="CHEBI:57844"/>
        <dbReference type="ChEBI" id="CHEBI:58772"/>
        <dbReference type="EC" id="1.8.4.11"/>
    </reaction>
</comment>
<reference evidence="7 8" key="1">
    <citation type="submission" date="2013-12" db="EMBL/GenBank/DDBJ databases">
        <authorList>
            <consortium name="DOE Joint Genome Institute"/>
            <person name="Muyzer G."/>
            <person name="Huntemann M."/>
            <person name="Han J."/>
            <person name="Chen A."/>
            <person name="Kyrpides N."/>
            <person name="Mavromatis K."/>
            <person name="Markowitz V."/>
            <person name="Palaniappan K."/>
            <person name="Ivanova N."/>
            <person name="Schaumberg A."/>
            <person name="Pati A."/>
            <person name="Liolios K."/>
            <person name="Nordberg H.P."/>
            <person name="Cantor M.N."/>
            <person name="Hua S.X."/>
            <person name="Woyke T."/>
        </authorList>
    </citation>
    <scope>NUCLEOTIDE SEQUENCE [LARGE SCALE GENOMIC DNA]</scope>
    <source>
        <strain evidence="7 8">ARh 1</strain>
    </source>
</reference>
<dbReference type="Proteomes" id="UP000005289">
    <property type="component" value="Chromosome"/>
</dbReference>
<evidence type="ECO:0000256" key="5">
    <source>
        <dbReference type="SAM" id="SignalP"/>
    </source>
</evidence>
<dbReference type="Gene3D" id="3.30.1060.10">
    <property type="entry name" value="Peptide methionine sulphoxide reductase MsrA"/>
    <property type="match status" value="1"/>
</dbReference>
<sequence length="213" mass="24122">MPVPIPRHWRAFLLAGLLLLTLPFTHAAEPSTDATAPEETGLATFAGGCFWCMEPPFDALEGVISTTSGYTGGHLEDPSYEQVVTGGTGHYEAVQIVYDPAVVSYERLLQVYWRNIDPLDAGGQFCDRGDPYRSAVFYHDPEQRRQAEAALQRKGEHFEDRIATRILPAATFYEAEEYHQGYYRKNPIRYRYYRFTCGRDARLRELWGSEAGG</sequence>
<dbReference type="EC" id="1.8.4.11" evidence="4"/>
<evidence type="ECO:0000313" key="7">
    <source>
        <dbReference type="EMBL" id="AHE98129.1"/>
    </source>
</evidence>
<dbReference type="InterPro" id="IPR002569">
    <property type="entry name" value="Met_Sox_Rdtase_MsrA_dom"/>
</dbReference>
<dbReference type="HAMAP" id="MF_01401">
    <property type="entry name" value="MsrA"/>
    <property type="match status" value="1"/>
</dbReference>
<comment type="catalytic activity">
    <reaction evidence="2 4">
        <text>L-methionyl-[protein] + [thioredoxin]-disulfide + H2O = L-methionyl-(S)-S-oxide-[protein] + [thioredoxin]-dithiol</text>
        <dbReference type="Rhea" id="RHEA:14217"/>
        <dbReference type="Rhea" id="RHEA-COMP:10698"/>
        <dbReference type="Rhea" id="RHEA-COMP:10700"/>
        <dbReference type="Rhea" id="RHEA-COMP:12313"/>
        <dbReference type="Rhea" id="RHEA-COMP:12315"/>
        <dbReference type="ChEBI" id="CHEBI:15377"/>
        <dbReference type="ChEBI" id="CHEBI:16044"/>
        <dbReference type="ChEBI" id="CHEBI:29950"/>
        <dbReference type="ChEBI" id="CHEBI:44120"/>
        <dbReference type="ChEBI" id="CHEBI:50058"/>
        <dbReference type="EC" id="1.8.4.11"/>
    </reaction>
</comment>
<dbReference type="STRING" id="713585.THITH_07470"/>
<comment type="function">
    <text evidence="4">Has an important function as a repair enzyme for proteins that have been inactivated by oxidation. Catalyzes the reversible oxidation-reduction of methionine sulfoxide in proteins to methionine.</text>
</comment>
<keyword evidence="8" id="KW-1185">Reference proteome</keyword>
<protein>
    <recommendedName>
        <fullName evidence="4">Peptide methionine sulfoxide reductase MsrA</fullName>
        <shortName evidence="4">Protein-methionine-S-oxide reductase</shortName>
        <ecNumber evidence="4">1.8.4.11</ecNumber>
    </recommendedName>
    <alternativeName>
        <fullName evidence="4">Peptide-methionine (S)-S-oxide reductase</fullName>
        <shortName evidence="4">Peptide Met(O) reductase</shortName>
    </alternativeName>
</protein>
<dbReference type="PANTHER" id="PTHR43774:SF1">
    <property type="entry name" value="PEPTIDE METHIONINE SULFOXIDE REDUCTASE MSRA 2"/>
    <property type="match status" value="1"/>
</dbReference>
<keyword evidence="5" id="KW-0732">Signal</keyword>
<keyword evidence="1 4" id="KW-0560">Oxidoreductase</keyword>
<dbReference type="Pfam" id="PF01625">
    <property type="entry name" value="PMSR"/>
    <property type="match status" value="1"/>
</dbReference>
<dbReference type="HOGENOM" id="CLU_031040_10_0_6"/>
<dbReference type="EMBL" id="CP007029">
    <property type="protein sequence ID" value="AHE98129.1"/>
    <property type="molecule type" value="Genomic_DNA"/>
</dbReference>
<evidence type="ECO:0000259" key="6">
    <source>
        <dbReference type="Pfam" id="PF01625"/>
    </source>
</evidence>
<evidence type="ECO:0000256" key="1">
    <source>
        <dbReference type="ARBA" id="ARBA00023002"/>
    </source>
</evidence>
<evidence type="ECO:0000256" key="4">
    <source>
        <dbReference type="HAMAP-Rule" id="MF_01401"/>
    </source>
</evidence>
<feature type="chain" id="PRO_5004786851" description="Peptide methionine sulfoxide reductase MsrA" evidence="5">
    <location>
        <begin position="28"/>
        <end position="213"/>
    </location>
</feature>
<evidence type="ECO:0000256" key="3">
    <source>
        <dbReference type="ARBA" id="ARBA00048782"/>
    </source>
</evidence>
<evidence type="ECO:0000313" key="8">
    <source>
        <dbReference type="Proteomes" id="UP000005289"/>
    </source>
</evidence>
<feature type="signal peptide" evidence="5">
    <location>
        <begin position="1"/>
        <end position="27"/>
    </location>
</feature>
<feature type="active site" evidence="4">
    <location>
        <position position="49"/>
    </location>
</feature>
<feature type="domain" description="Peptide methionine sulphoxide reductase MsrA" evidence="6">
    <location>
        <begin position="43"/>
        <end position="191"/>
    </location>
</feature>
<dbReference type="AlphaFoldDB" id="W0DHM5"/>
<dbReference type="NCBIfam" id="TIGR00401">
    <property type="entry name" value="msrA"/>
    <property type="match status" value="1"/>
</dbReference>
<gene>
    <name evidence="4" type="primary">msrA</name>
    <name evidence="7" type="ORF">THITH_07470</name>
</gene>
<dbReference type="KEGG" id="tti:THITH_07470"/>
<dbReference type="InterPro" id="IPR036509">
    <property type="entry name" value="Met_Sox_Rdtase_MsrA_sf"/>
</dbReference>
<dbReference type="SUPFAM" id="SSF55068">
    <property type="entry name" value="Peptide methionine sulfoxide reductase"/>
    <property type="match status" value="1"/>
</dbReference>
<proteinExistence type="inferred from homology"/>
<organism evidence="7 8">
    <name type="scientific">Thioalkalivibrio paradoxus ARh 1</name>
    <dbReference type="NCBI Taxonomy" id="713585"/>
    <lineage>
        <taxon>Bacteria</taxon>
        <taxon>Pseudomonadati</taxon>
        <taxon>Pseudomonadota</taxon>
        <taxon>Gammaproteobacteria</taxon>
        <taxon>Chromatiales</taxon>
        <taxon>Ectothiorhodospiraceae</taxon>
        <taxon>Thioalkalivibrio</taxon>
    </lineage>
</organism>
<dbReference type="GO" id="GO:0008113">
    <property type="term" value="F:peptide-methionine (S)-S-oxide reductase activity"/>
    <property type="evidence" value="ECO:0007669"/>
    <property type="project" value="UniProtKB-UniRule"/>
</dbReference>
<evidence type="ECO:0000256" key="2">
    <source>
        <dbReference type="ARBA" id="ARBA00047806"/>
    </source>
</evidence>
<dbReference type="RefSeq" id="WP_006747750.1">
    <property type="nucleotide sequence ID" value="NZ_CP007029.1"/>
</dbReference>
<name>W0DHM5_9GAMM</name>
<dbReference type="OrthoDB" id="4174719at2"/>
<dbReference type="PANTHER" id="PTHR43774">
    <property type="entry name" value="PEPTIDE METHIONINE SULFOXIDE REDUCTASE"/>
    <property type="match status" value="1"/>
</dbReference>
<comment type="similarity">
    <text evidence="4">Belongs to the MsrA Met sulfoxide reductase family.</text>
</comment>